<dbReference type="Pfam" id="PF09165">
    <property type="entry name" value="Ubiq-Cytc-red_N"/>
    <property type="match status" value="1"/>
</dbReference>
<reference evidence="15" key="1">
    <citation type="submission" date="2025-08" db="UniProtKB">
        <authorList>
            <consortium name="RefSeq"/>
        </authorList>
    </citation>
    <scope>IDENTIFICATION</scope>
    <source>
        <tissue evidence="15">Testes</tissue>
    </source>
</reference>
<dbReference type="NCBIfam" id="TIGR01416">
    <property type="entry name" value="Rieske_proteo"/>
    <property type="match status" value="1"/>
</dbReference>
<keyword evidence="12" id="KW-0679">Respiratory chain</keyword>
<dbReference type="Pfam" id="PF00355">
    <property type="entry name" value="Rieske"/>
    <property type="match status" value="1"/>
</dbReference>
<dbReference type="Proteomes" id="UP000694865">
    <property type="component" value="Unplaced"/>
</dbReference>
<evidence type="ECO:0000256" key="1">
    <source>
        <dbReference type="ARBA" id="ARBA00004167"/>
    </source>
</evidence>
<evidence type="ECO:0000256" key="5">
    <source>
        <dbReference type="ARBA" id="ARBA00022723"/>
    </source>
</evidence>
<dbReference type="CDD" id="cd03470">
    <property type="entry name" value="Rieske_cytochrome_bc1"/>
    <property type="match status" value="1"/>
</dbReference>
<dbReference type="InterPro" id="IPR004192">
    <property type="entry name" value="Rieske_TM"/>
</dbReference>
<protein>
    <recommendedName>
        <fullName evidence="11">Cytochrome b-c1 complex subunit Rieske, mitochondrial</fullName>
        <ecNumber evidence="11">7.1.1.8</ecNumber>
    </recommendedName>
</protein>
<accession>A0ABM0GW95</accession>
<proteinExistence type="inferred from homology"/>
<keyword evidence="14" id="KW-1185">Reference proteome</keyword>
<keyword evidence="6" id="KW-1133">Transmembrane helix</keyword>
<comment type="catalytic activity">
    <reaction evidence="11">
        <text>a quinol + 2 Fe(III)-[cytochrome c](out) = a quinone + 2 Fe(II)-[cytochrome c](out) + 2 H(+)(out)</text>
        <dbReference type="Rhea" id="RHEA:11484"/>
        <dbReference type="Rhea" id="RHEA-COMP:10350"/>
        <dbReference type="Rhea" id="RHEA-COMP:14399"/>
        <dbReference type="ChEBI" id="CHEBI:15378"/>
        <dbReference type="ChEBI" id="CHEBI:24646"/>
        <dbReference type="ChEBI" id="CHEBI:29033"/>
        <dbReference type="ChEBI" id="CHEBI:29034"/>
        <dbReference type="ChEBI" id="CHEBI:132124"/>
        <dbReference type="EC" id="7.1.1.8"/>
    </reaction>
</comment>
<evidence type="ECO:0000256" key="3">
    <source>
        <dbReference type="ARBA" id="ARBA00022692"/>
    </source>
</evidence>
<dbReference type="Gene3D" id="2.10.210.10">
    <property type="entry name" value="Cytochrome Bc1 Complex, Chain I"/>
    <property type="match status" value="1"/>
</dbReference>
<evidence type="ECO:0000256" key="8">
    <source>
        <dbReference type="ARBA" id="ARBA00023014"/>
    </source>
</evidence>
<comment type="similarity">
    <text evidence="2">Belongs to the Rieske iron-sulfur protein family.</text>
</comment>
<keyword evidence="12" id="KW-0496">Mitochondrion</keyword>
<evidence type="ECO:0000256" key="12">
    <source>
        <dbReference type="RuleBase" id="RU004495"/>
    </source>
</evidence>
<evidence type="ECO:0000256" key="6">
    <source>
        <dbReference type="ARBA" id="ARBA00022989"/>
    </source>
</evidence>
<dbReference type="PRINTS" id="PR00162">
    <property type="entry name" value="RIESKE"/>
</dbReference>
<dbReference type="InterPro" id="IPR014349">
    <property type="entry name" value="Rieske_Fe-S_prot"/>
</dbReference>
<dbReference type="EC" id="7.1.1.8" evidence="11"/>
<comment type="cofactor">
    <cofactor evidence="11">
        <name>[2Fe-2S] cluster</name>
        <dbReference type="ChEBI" id="CHEBI:190135"/>
    </cofactor>
    <text evidence="11">Binds 1 [2Fe-2S] cluster per subunit.</text>
</comment>
<organism evidence="14 15">
    <name type="scientific">Saccoglossus kowalevskii</name>
    <name type="common">Acorn worm</name>
    <dbReference type="NCBI Taxonomy" id="10224"/>
    <lineage>
        <taxon>Eukaryota</taxon>
        <taxon>Metazoa</taxon>
        <taxon>Hemichordata</taxon>
        <taxon>Enteropneusta</taxon>
        <taxon>Harrimaniidae</taxon>
        <taxon>Saccoglossus</taxon>
    </lineage>
</organism>
<name>A0ABM0GW95_SACKO</name>
<evidence type="ECO:0000256" key="10">
    <source>
        <dbReference type="ARBA" id="ARBA00023157"/>
    </source>
</evidence>
<feature type="domain" description="Rieske" evidence="13">
    <location>
        <begin position="204"/>
        <end position="272"/>
    </location>
</feature>
<gene>
    <name evidence="15" type="primary">LOC100367689</name>
</gene>
<comment type="subcellular location">
    <subcellularLocation>
        <location evidence="1">Membrane</location>
        <topology evidence="1">Single-pass membrane protein</topology>
    </subcellularLocation>
    <subcellularLocation>
        <location evidence="12">Mitochondrion inner membrane</location>
    </subcellularLocation>
</comment>
<dbReference type="InterPro" id="IPR006317">
    <property type="entry name" value="Ubiquinol_cyt_c_Rdtase_Fe-S-su"/>
</dbReference>
<comment type="miscellaneous">
    <text evidence="11">The Rieske protein is a high potential 2Fe-2S protein.</text>
</comment>
<evidence type="ECO:0000313" key="14">
    <source>
        <dbReference type="Proteomes" id="UP000694865"/>
    </source>
</evidence>
<dbReference type="GeneID" id="100367689"/>
<dbReference type="SUPFAM" id="SSF50022">
    <property type="entry name" value="ISP domain"/>
    <property type="match status" value="1"/>
</dbReference>
<dbReference type="Gene3D" id="2.102.10.10">
    <property type="entry name" value="Rieske [2Fe-2S] iron-sulphur domain"/>
    <property type="match status" value="1"/>
</dbReference>
<dbReference type="InterPro" id="IPR037008">
    <property type="entry name" value="bc1_Rieske_TM_sf"/>
</dbReference>
<dbReference type="Gene3D" id="1.20.5.270">
    <property type="entry name" value="Ubiquinol cytochrome reductase, transmembrane domain"/>
    <property type="match status" value="1"/>
</dbReference>
<dbReference type="InterPro" id="IPR036922">
    <property type="entry name" value="Rieske_2Fe-2S_sf"/>
</dbReference>
<evidence type="ECO:0000256" key="11">
    <source>
        <dbReference type="RuleBase" id="RU004494"/>
    </source>
</evidence>
<dbReference type="RefSeq" id="XP_002738733.1">
    <property type="nucleotide sequence ID" value="XM_002738687.2"/>
</dbReference>
<sequence>MMSVTARSGLLAQYLSASSQVVATQLRPTVCLAAPLSSKITLAPRKENLTTESLKQLVPKCGNVRVSSGPHGPMQVRYAHTDIQYPDFSDYRRQPVSDPKTSSEPSSVSRRAFTYAMVGASGVVGAYAAKNIVQELLSTMSASADVLALAKVEVDLKTIAEGKSICVKWRGKPLFVRHRTGDEIETEKGVDVESLRHKEHDDERVKRPEWLILIGVCTHLGCVPIAHAGEYGGYFCPCHGSHYDTSGRIRKGPAPENLEVPEYTFSDDTTVVVG</sequence>
<keyword evidence="11" id="KW-0813">Transport</keyword>
<keyword evidence="9" id="KW-0472">Membrane</keyword>
<evidence type="ECO:0000313" key="15">
    <source>
        <dbReference type="RefSeq" id="XP_002738733.1"/>
    </source>
</evidence>
<evidence type="ECO:0000256" key="2">
    <source>
        <dbReference type="ARBA" id="ARBA00010651"/>
    </source>
</evidence>
<dbReference type="InterPro" id="IPR005805">
    <property type="entry name" value="Rieske_Fe-S_prot_C"/>
</dbReference>
<evidence type="ECO:0000256" key="7">
    <source>
        <dbReference type="ARBA" id="ARBA00023004"/>
    </source>
</evidence>
<keyword evidence="10" id="KW-1015">Disulfide bond</keyword>
<keyword evidence="11" id="KW-0249">Electron transport</keyword>
<evidence type="ECO:0000256" key="9">
    <source>
        <dbReference type="ARBA" id="ARBA00023136"/>
    </source>
</evidence>
<evidence type="ECO:0000259" key="13">
    <source>
        <dbReference type="PROSITE" id="PS51296"/>
    </source>
</evidence>
<dbReference type="PANTHER" id="PTHR10134">
    <property type="entry name" value="CYTOCHROME B-C1 COMPLEX SUBUNIT RIESKE, MITOCHONDRIAL"/>
    <property type="match status" value="1"/>
</dbReference>
<dbReference type="InterPro" id="IPR015248">
    <property type="entry name" value="UQCRFS1_N"/>
</dbReference>
<dbReference type="InterPro" id="IPR017941">
    <property type="entry name" value="Rieske_2Fe-2S"/>
</dbReference>
<keyword evidence="4" id="KW-0001">2Fe-2S</keyword>
<evidence type="ECO:0000256" key="4">
    <source>
        <dbReference type="ARBA" id="ARBA00022714"/>
    </source>
</evidence>
<dbReference type="PROSITE" id="PS51296">
    <property type="entry name" value="RIESKE"/>
    <property type="match status" value="1"/>
</dbReference>
<keyword evidence="7" id="KW-0408">Iron</keyword>
<dbReference type="Pfam" id="PF02921">
    <property type="entry name" value="UCR_TM"/>
    <property type="match status" value="1"/>
</dbReference>
<keyword evidence="8" id="KW-0411">Iron-sulfur</keyword>
<dbReference type="SUPFAM" id="SSF81502">
    <property type="entry name" value="ISP transmembrane anchor"/>
    <property type="match status" value="1"/>
</dbReference>
<keyword evidence="3" id="KW-0812">Transmembrane</keyword>
<keyword evidence="5" id="KW-0479">Metal-binding</keyword>